<keyword evidence="7" id="KW-0539">Nucleus</keyword>
<dbReference type="Proteomes" id="UP000504630">
    <property type="component" value="Chromosome 9"/>
</dbReference>
<keyword evidence="2" id="KW-0479">Metal-binding</keyword>
<accession>A0A6J2QGK6</accession>
<organism evidence="11 12">
    <name type="scientific">Cottoperca gobio</name>
    <name type="common">Frogmouth</name>
    <name type="synonym">Aphritis gobio</name>
    <dbReference type="NCBI Taxonomy" id="56716"/>
    <lineage>
        <taxon>Eukaryota</taxon>
        <taxon>Metazoa</taxon>
        <taxon>Chordata</taxon>
        <taxon>Craniata</taxon>
        <taxon>Vertebrata</taxon>
        <taxon>Euteleostomi</taxon>
        <taxon>Actinopterygii</taxon>
        <taxon>Neopterygii</taxon>
        <taxon>Teleostei</taxon>
        <taxon>Neoteleostei</taxon>
        <taxon>Acanthomorphata</taxon>
        <taxon>Eupercaria</taxon>
        <taxon>Perciformes</taxon>
        <taxon>Notothenioidei</taxon>
        <taxon>Bovichtidae</taxon>
        <taxon>Cottoperca</taxon>
    </lineage>
</organism>
<dbReference type="Gene3D" id="3.30.160.60">
    <property type="entry name" value="Classic Zinc Finger"/>
    <property type="match status" value="4"/>
</dbReference>
<dbReference type="SMART" id="SM00355">
    <property type="entry name" value="ZnF_C2H2"/>
    <property type="match status" value="4"/>
</dbReference>
<dbReference type="PANTHER" id="PTHR23235">
    <property type="entry name" value="KRUEPPEL-LIKE TRANSCRIPTION FACTOR"/>
    <property type="match status" value="1"/>
</dbReference>
<keyword evidence="6" id="KW-0238">DNA-binding</keyword>
<reference evidence="12" key="1">
    <citation type="submission" date="2025-08" db="UniProtKB">
        <authorList>
            <consortium name="RefSeq"/>
        </authorList>
    </citation>
    <scope>IDENTIFICATION</scope>
</reference>
<evidence type="ECO:0000256" key="8">
    <source>
        <dbReference type="PROSITE-ProRule" id="PRU00042"/>
    </source>
</evidence>
<protein>
    <submittedName>
        <fullName evidence="12">Zinc finger and SCAN domain-containing protein 12-like</fullName>
    </submittedName>
</protein>
<feature type="region of interest" description="Disordered" evidence="9">
    <location>
        <begin position="83"/>
        <end position="107"/>
    </location>
</feature>
<keyword evidence="5" id="KW-0862">Zinc</keyword>
<name>A0A6J2QGK6_COTGO</name>
<evidence type="ECO:0000256" key="1">
    <source>
        <dbReference type="ARBA" id="ARBA00004123"/>
    </source>
</evidence>
<dbReference type="FunFam" id="3.30.160.60:FF:001450">
    <property type="entry name" value="zinc finger protein 774"/>
    <property type="match status" value="1"/>
</dbReference>
<dbReference type="FunFam" id="3.30.160.60:FF:000328">
    <property type="entry name" value="Zinc finger protein 1079"/>
    <property type="match status" value="1"/>
</dbReference>
<proteinExistence type="predicted"/>
<evidence type="ECO:0000256" key="9">
    <source>
        <dbReference type="SAM" id="MobiDB-lite"/>
    </source>
</evidence>
<comment type="subcellular location">
    <subcellularLocation>
        <location evidence="1">Nucleus</location>
    </subcellularLocation>
</comment>
<dbReference type="KEGG" id="cgob:115014159"/>
<dbReference type="FunFam" id="3.30.160.60:FF:000912">
    <property type="entry name" value="Zinc finger protein 660"/>
    <property type="match status" value="1"/>
</dbReference>
<keyword evidence="3" id="KW-0677">Repeat</keyword>
<evidence type="ECO:0000256" key="7">
    <source>
        <dbReference type="ARBA" id="ARBA00023242"/>
    </source>
</evidence>
<evidence type="ECO:0000259" key="10">
    <source>
        <dbReference type="PROSITE" id="PS50157"/>
    </source>
</evidence>
<dbReference type="FunCoup" id="A0A6J2QGK6">
    <property type="interactions" value="11"/>
</dbReference>
<evidence type="ECO:0000256" key="4">
    <source>
        <dbReference type="ARBA" id="ARBA00022771"/>
    </source>
</evidence>
<dbReference type="InterPro" id="IPR036236">
    <property type="entry name" value="Znf_C2H2_sf"/>
</dbReference>
<feature type="domain" description="C2H2-type" evidence="10">
    <location>
        <begin position="227"/>
        <end position="254"/>
    </location>
</feature>
<feature type="domain" description="C2H2-type" evidence="10">
    <location>
        <begin position="255"/>
        <end position="282"/>
    </location>
</feature>
<feature type="region of interest" description="Disordered" evidence="9">
    <location>
        <begin position="177"/>
        <end position="206"/>
    </location>
</feature>
<dbReference type="PROSITE" id="PS00028">
    <property type="entry name" value="ZINC_FINGER_C2H2_1"/>
    <property type="match status" value="4"/>
</dbReference>
<dbReference type="Pfam" id="PF00096">
    <property type="entry name" value="zf-C2H2"/>
    <property type="match status" value="4"/>
</dbReference>
<dbReference type="GO" id="GO:0005634">
    <property type="term" value="C:nucleus"/>
    <property type="evidence" value="ECO:0007669"/>
    <property type="project" value="UniProtKB-SubCell"/>
</dbReference>
<evidence type="ECO:0000313" key="11">
    <source>
        <dbReference type="Proteomes" id="UP000504630"/>
    </source>
</evidence>
<dbReference type="GO" id="GO:0008270">
    <property type="term" value="F:zinc ion binding"/>
    <property type="evidence" value="ECO:0007669"/>
    <property type="project" value="UniProtKB-KW"/>
</dbReference>
<dbReference type="RefSeq" id="XP_029296701.1">
    <property type="nucleotide sequence ID" value="XM_029440841.1"/>
</dbReference>
<dbReference type="FunFam" id="3.30.160.60:FF:000016">
    <property type="entry name" value="zinc finger protein 37 homolog"/>
    <property type="match status" value="1"/>
</dbReference>
<evidence type="ECO:0000256" key="5">
    <source>
        <dbReference type="ARBA" id="ARBA00022833"/>
    </source>
</evidence>
<dbReference type="OrthoDB" id="654211at2759"/>
<evidence type="ECO:0000256" key="6">
    <source>
        <dbReference type="ARBA" id="ARBA00023125"/>
    </source>
</evidence>
<keyword evidence="11" id="KW-1185">Reference proteome</keyword>
<dbReference type="PROSITE" id="PS50157">
    <property type="entry name" value="ZINC_FINGER_C2H2_2"/>
    <property type="match status" value="4"/>
</dbReference>
<evidence type="ECO:0000313" key="12">
    <source>
        <dbReference type="RefSeq" id="XP_029296701.1"/>
    </source>
</evidence>
<dbReference type="InParanoid" id="A0A6J2QGK6"/>
<dbReference type="InterPro" id="IPR013087">
    <property type="entry name" value="Znf_C2H2_type"/>
</dbReference>
<evidence type="ECO:0000256" key="3">
    <source>
        <dbReference type="ARBA" id="ARBA00022737"/>
    </source>
</evidence>
<gene>
    <name evidence="12" type="primary">LOC115014159</name>
</gene>
<dbReference type="AlphaFoldDB" id="A0A6J2QGK6"/>
<keyword evidence="4 8" id="KW-0863">Zinc-finger</keyword>
<dbReference type="GO" id="GO:1990837">
    <property type="term" value="F:sequence-specific double-stranded DNA binding"/>
    <property type="evidence" value="ECO:0007669"/>
    <property type="project" value="UniProtKB-ARBA"/>
</dbReference>
<dbReference type="SUPFAM" id="SSF57667">
    <property type="entry name" value="beta-beta-alpha zinc fingers"/>
    <property type="match status" value="2"/>
</dbReference>
<feature type="domain" description="C2H2-type" evidence="10">
    <location>
        <begin position="311"/>
        <end position="339"/>
    </location>
</feature>
<sequence length="340" mass="39417">MSSVQYLREFVNERLSAAAEEIFGVFEKTIVEYEEEIDRQRRLLDVVWKPEIKLHRIELPQQHVCEQEEVLTDQQLCIQERNSSLDQEDPEPPQIKEEQEELCTSQEGEQLVLKQETDEFMLTPTTEESDHSEDQSFNPDETLSAAENEYVVNIPDISSVVPEPNSDQQLLSYNSHKAESQNQKGGKHGDSGPTTNAESEPKKIHHISHSNNACKIHLDTPTGMTFFKCEACGKEFKDKSRLNRHFMVHTGEKPYFCNTCGRGFNDISTLRRHKTIHTGEKPYPCKTCGKYFRLKSDLKVHMRTHTGEKPYSCNTCGKRYCRMMDLKWHMRITHENMGEF</sequence>
<feature type="domain" description="C2H2-type" evidence="10">
    <location>
        <begin position="283"/>
        <end position="310"/>
    </location>
</feature>
<dbReference type="GeneID" id="115014159"/>
<evidence type="ECO:0000256" key="2">
    <source>
        <dbReference type="ARBA" id="ARBA00022723"/>
    </source>
</evidence>